<evidence type="ECO:0000256" key="1">
    <source>
        <dbReference type="SAM" id="Phobius"/>
    </source>
</evidence>
<name>A0A9X0LC58_9ACTN</name>
<dbReference type="EMBL" id="LMWI01000002">
    <property type="protein sequence ID" value="KUJ44757.1"/>
    <property type="molecule type" value="Genomic_DNA"/>
</dbReference>
<gene>
    <name evidence="2" type="ORF">ADL17_16545</name>
</gene>
<proteinExistence type="predicted"/>
<keyword evidence="1" id="KW-0812">Transmembrane</keyword>
<organism evidence="2 3">
    <name type="scientific">Micromonospora maris</name>
    <dbReference type="NCBI Taxonomy" id="1003110"/>
    <lineage>
        <taxon>Bacteria</taxon>
        <taxon>Bacillati</taxon>
        <taxon>Actinomycetota</taxon>
        <taxon>Actinomycetes</taxon>
        <taxon>Micromonosporales</taxon>
        <taxon>Micromonosporaceae</taxon>
        <taxon>Micromonospora</taxon>
    </lineage>
</organism>
<feature type="transmembrane region" description="Helical" evidence="1">
    <location>
        <begin position="51"/>
        <end position="70"/>
    </location>
</feature>
<reference evidence="2 3" key="1">
    <citation type="submission" date="2015-10" db="EMBL/GenBank/DDBJ databases">
        <authorList>
            <person name="Ju K.-S."/>
            <person name="Doroghazi J.R."/>
            <person name="Metcalf W.W."/>
        </authorList>
    </citation>
    <scope>NUCLEOTIDE SEQUENCE [LARGE SCALE GENOMIC DNA]</scope>
    <source>
        <strain evidence="2 3">NRRL B-24793</strain>
    </source>
</reference>
<protein>
    <submittedName>
        <fullName evidence="2">Uncharacterized protein</fullName>
    </submittedName>
</protein>
<comment type="caution">
    <text evidence="2">The sequence shown here is derived from an EMBL/GenBank/DDBJ whole genome shotgun (WGS) entry which is preliminary data.</text>
</comment>
<feature type="transmembrane region" description="Helical" evidence="1">
    <location>
        <begin position="247"/>
        <end position="267"/>
    </location>
</feature>
<evidence type="ECO:0000313" key="2">
    <source>
        <dbReference type="EMBL" id="KUJ44757.1"/>
    </source>
</evidence>
<feature type="transmembrane region" description="Helical" evidence="1">
    <location>
        <begin position="117"/>
        <end position="141"/>
    </location>
</feature>
<sequence length="310" mass="32135">MTATYSRQGTSWHRPLMVFVWAMAGLAVVSAVGVVVDGRVLTGVPIWLKPLKFAVSFVLYGVTLAWLLSLLRRRSRVAEWTATLIVALGVVEMAIIVGQVLRGTTSHYNVSSPLNAMLWMLMGVAIMMLAVAHLVLAVAVLRQPIADRAGRYAIGLGLGLALLGMLVAIPMVMAGDGSAAEGIAGAHSVGVVDGGPGLPLVGWSSTGGDLRIGHFVGLHAMQVLPIVAVLLGRFGGGRLDGRTRARLLVVAGGAYGGLTLLLTWQALRGQPLLRPDALTLGVAAALLVATVAAAGLLMARGRKPEVALAA</sequence>
<keyword evidence="3" id="KW-1185">Reference proteome</keyword>
<evidence type="ECO:0000313" key="3">
    <source>
        <dbReference type="Proteomes" id="UP000053246"/>
    </source>
</evidence>
<feature type="transmembrane region" description="Helical" evidence="1">
    <location>
        <begin position="279"/>
        <end position="299"/>
    </location>
</feature>
<feature type="transmembrane region" description="Helical" evidence="1">
    <location>
        <begin position="212"/>
        <end position="235"/>
    </location>
</feature>
<feature type="transmembrane region" description="Helical" evidence="1">
    <location>
        <begin position="153"/>
        <end position="173"/>
    </location>
</feature>
<feature type="transmembrane region" description="Helical" evidence="1">
    <location>
        <begin position="16"/>
        <end position="36"/>
    </location>
</feature>
<keyword evidence="1" id="KW-1133">Transmembrane helix</keyword>
<dbReference type="AlphaFoldDB" id="A0A9X0LC58"/>
<keyword evidence="1" id="KW-0472">Membrane</keyword>
<accession>A0A9X0LC58</accession>
<feature type="transmembrane region" description="Helical" evidence="1">
    <location>
        <begin position="77"/>
        <end position="97"/>
    </location>
</feature>
<dbReference type="Proteomes" id="UP000053246">
    <property type="component" value="Unassembled WGS sequence"/>
</dbReference>